<protein>
    <submittedName>
        <fullName evidence="2">Uncharacterized protein</fullName>
    </submittedName>
</protein>
<feature type="transmembrane region" description="Helical" evidence="1">
    <location>
        <begin position="221"/>
        <end position="240"/>
    </location>
</feature>
<feature type="transmembrane region" description="Helical" evidence="1">
    <location>
        <begin position="252"/>
        <end position="272"/>
    </location>
</feature>
<feature type="transmembrane region" description="Helical" evidence="1">
    <location>
        <begin position="287"/>
        <end position="305"/>
    </location>
</feature>
<feature type="transmembrane region" description="Helical" evidence="1">
    <location>
        <begin position="183"/>
        <end position="201"/>
    </location>
</feature>
<evidence type="ECO:0000313" key="3">
    <source>
        <dbReference type="Proteomes" id="UP001162640"/>
    </source>
</evidence>
<keyword evidence="1" id="KW-0812">Transmembrane</keyword>
<dbReference type="SUPFAM" id="SSF103481">
    <property type="entry name" value="Multidrug resistance efflux transporter EmrE"/>
    <property type="match status" value="1"/>
</dbReference>
<dbReference type="AlphaFoldDB" id="A0A9W7E2W2"/>
<evidence type="ECO:0000256" key="1">
    <source>
        <dbReference type="SAM" id="Phobius"/>
    </source>
</evidence>
<dbReference type="InterPro" id="IPR037185">
    <property type="entry name" value="EmrE-like"/>
</dbReference>
<dbReference type="EMBL" id="BLQM01000105">
    <property type="protein sequence ID" value="GMH64187.1"/>
    <property type="molecule type" value="Genomic_DNA"/>
</dbReference>
<gene>
    <name evidence="2" type="ORF">TL16_g03906</name>
</gene>
<feature type="transmembrane region" description="Helical" evidence="1">
    <location>
        <begin position="7"/>
        <end position="27"/>
    </location>
</feature>
<evidence type="ECO:0000313" key="2">
    <source>
        <dbReference type="EMBL" id="GMH64187.1"/>
    </source>
</evidence>
<proteinExistence type="predicted"/>
<feature type="transmembrane region" description="Helical" evidence="1">
    <location>
        <begin position="153"/>
        <end position="171"/>
    </location>
</feature>
<feature type="transmembrane region" description="Helical" evidence="1">
    <location>
        <begin position="33"/>
        <end position="59"/>
    </location>
</feature>
<name>A0A9W7E2W2_9STRA</name>
<feature type="transmembrane region" description="Helical" evidence="1">
    <location>
        <begin position="317"/>
        <end position="336"/>
    </location>
</feature>
<sequence length="376" mass="41045">MSPPTEAKYGATILIPALLCHIGWGLYPPTARYLQIAGHLDGMFVLTTTKVLSVIVLGVKPLFDGSFCMLDCIHTRASNNVDKDNMIELDLVKDDSLAMPTSLPPLSSDHPDGNSTAHKSKLVIIQKIKVAALWGLFTTLRATMNMVSCAMTLAYNIAVINALTPLIAPILERAILGTKLPPKIFSVVLATVVGCVVIGFAQSPSFVGKSDDHALDAQDALGITIQFISVIFSNLARIVMKTSDGVLSKSELIQIQNFCSITFTAIIGLSTLGPTLWAQQFSLLEKVLLPFLFLGIAIFTLAAYFQVESVRKMGPGVYGTLSSIRVLVAVAGSYLFMREPVQNWLEWFGIILVVFMLTIYTRYMVSFVFFKIAQLK</sequence>
<feature type="transmembrane region" description="Helical" evidence="1">
    <location>
        <begin position="348"/>
        <end position="370"/>
    </location>
</feature>
<comment type="caution">
    <text evidence="2">The sequence shown here is derived from an EMBL/GenBank/DDBJ whole genome shotgun (WGS) entry which is preliminary data.</text>
</comment>
<keyword evidence="1" id="KW-0472">Membrane</keyword>
<organism evidence="2 3">
    <name type="scientific">Triparma laevis f. inornata</name>
    <dbReference type="NCBI Taxonomy" id="1714386"/>
    <lineage>
        <taxon>Eukaryota</taxon>
        <taxon>Sar</taxon>
        <taxon>Stramenopiles</taxon>
        <taxon>Ochrophyta</taxon>
        <taxon>Bolidophyceae</taxon>
        <taxon>Parmales</taxon>
        <taxon>Triparmaceae</taxon>
        <taxon>Triparma</taxon>
    </lineage>
</organism>
<dbReference type="Proteomes" id="UP001162640">
    <property type="component" value="Unassembled WGS sequence"/>
</dbReference>
<accession>A0A9W7E2W2</accession>
<reference evidence="3" key="1">
    <citation type="journal article" date="2023" name="Commun. Biol.">
        <title>Genome analysis of Parmales, the sister group of diatoms, reveals the evolutionary specialization of diatoms from phago-mixotrophs to photoautotrophs.</title>
        <authorList>
            <person name="Ban H."/>
            <person name="Sato S."/>
            <person name="Yoshikawa S."/>
            <person name="Yamada K."/>
            <person name="Nakamura Y."/>
            <person name="Ichinomiya M."/>
            <person name="Sato N."/>
            <person name="Blanc-Mathieu R."/>
            <person name="Endo H."/>
            <person name="Kuwata A."/>
            <person name="Ogata H."/>
        </authorList>
    </citation>
    <scope>NUCLEOTIDE SEQUENCE [LARGE SCALE GENOMIC DNA]</scope>
</reference>
<keyword evidence="1" id="KW-1133">Transmembrane helix</keyword>